<reference evidence="2 3" key="1">
    <citation type="submission" date="2024-06" db="EMBL/GenBank/DDBJ databases">
        <title>Novosphingobium rhizovicinus M1R2S20.</title>
        <authorList>
            <person name="Sun J.-Q."/>
        </authorList>
    </citation>
    <scope>NUCLEOTIDE SEQUENCE [LARGE SCALE GENOMIC DNA]</scope>
    <source>
        <strain evidence="2 3">M1R2S20</strain>
    </source>
</reference>
<dbReference type="RefSeq" id="WP_367772970.1">
    <property type="nucleotide sequence ID" value="NZ_JBFNXR010000031.1"/>
</dbReference>
<organism evidence="2 3">
    <name type="scientific">Novosphingobium rhizovicinum</name>
    <dbReference type="NCBI Taxonomy" id="3228928"/>
    <lineage>
        <taxon>Bacteria</taxon>
        <taxon>Pseudomonadati</taxon>
        <taxon>Pseudomonadota</taxon>
        <taxon>Alphaproteobacteria</taxon>
        <taxon>Sphingomonadales</taxon>
        <taxon>Sphingomonadaceae</taxon>
        <taxon>Novosphingobium</taxon>
    </lineage>
</organism>
<keyword evidence="3" id="KW-1185">Reference proteome</keyword>
<protein>
    <submittedName>
        <fullName evidence="2">DUF4403 family protein</fullName>
    </submittedName>
</protein>
<dbReference type="EMBL" id="JBFNXR010000031">
    <property type="protein sequence ID" value="MEW9855393.1"/>
    <property type="molecule type" value="Genomic_DNA"/>
</dbReference>
<sequence>MAAAASLPLLSSCSRTPEEAPPRAQDSIHIDPRPSTIAAPIRADLSRLTSALEQEVPRELWSIDKPDQTCIPSNQVKVLFVELKTPKIKCRIVGKVSRGALSLSGSGRTLHVAFPVHAVVRARDIGGILKQETATADARVQAQVQITLARDWTPRGRVDLAYRWTKRPSIKFLGQTIDLTSQADKRLKGVLQDLERSLSGELGKLQLREQVEQSWRAAFTSIQLNQSNPPVWMRISPRELQYGGYRIANGSITLRLGLRAITETFVGERPPDPPPTPLPPLKPLKGDMGKLRFFIPVIADYRELEPVLMETLLKRQRRPFEVPGVGPVWARFHKATIYGTTGGRVAVGLNFSAADEADTIGKARATVWLTGRPVNRANSREVGFTEFAVSGTTDRTGGDLVIKLANAPGLSSTIAAALIQNFEKDYDELMGKIDRAVEQRREGDFIIRARVEKVQTGSLRAAGQGLYLPVRGTGEASITLAPE</sequence>
<comment type="caution">
    <text evidence="2">The sequence shown here is derived from an EMBL/GenBank/DDBJ whole genome shotgun (WGS) entry which is preliminary data.</text>
</comment>
<evidence type="ECO:0000256" key="1">
    <source>
        <dbReference type="SAM" id="MobiDB-lite"/>
    </source>
</evidence>
<feature type="region of interest" description="Disordered" evidence="1">
    <location>
        <begin position="12"/>
        <end position="33"/>
    </location>
</feature>
<proteinExistence type="predicted"/>
<name>A0ABV3RBB5_9SPHN</name>
<dbReference type="Proteomes" id="UP001556118">
    <property type="component" value="Unassembled WGS sequence"/>
</dbReference>
<accession>A0ABV3RBB5</accession>
<evidence type="ECO:0000313" key="3">
    <source>
        <dbReference type="Proteomes" id="UP001556118"/>
    </source>
</evidence>
<gene>
    <name evidence="2" type="ORF">ABUH87_09445</name>
</gene>
<dbReference type="InterPro" id="IPR025515">
    <property type="entry name" value="DUF4403"/>
</dbReference>
<feature type="compositionally biased region" description="Basic and acidic residues" evidence="1">
    <location>
        <begin position="16"/>
        <end position="32"/>
    </location>
</feature>
<dbReference type="Pfam" id="PF14356">
    <property type="entry name" value="DUF4403"/>
    <property type="match status" value="1"/>
</dbReference>
<evidence type="ECO:0000313" key="2">
    <source>
        <dbReference type="EMBL" id="MEW9855393.1"/>
    </source>
</evidence>